<gene>
    <name evidence="12" type="ORF">NEZAVI_LOCUS1441</name>
</gene>
<evidence type="ECO:0000313" key="12">
    <source>
        <dbReference type="EMBL" id="CAH1390200.1"/>
    </source>
</evidence>
<feature type="domain" description="Glycoside hydrolase family 29 N-terminal" evidence="10">
    <location>
        <begin position="102"/>
        <end position="441"/>
    </location>
</feature>
<dbReference type="OrthoDB" id="6039950at2759"/>
<accession>A0A9P0E3H4</accession>
<evidence type="ECO:0000259" key="11">
    <source>
        <dbReference type="Pfam" id="PF16757"/>
    </source>
</evidence>
<dbReference type="InterPro" id="IPR016286">
    <property type="entry name" value="FUC_metazoa-typ"/>
</dbReference>
<name>A0A9P0E3H4_NEZVI</name>
<keyword evidence="4" id="KW-0732">Signal</keyword>
<dbReference type="EMBL" id="OV725077">
    <property type="protein sequence ID" value="CAH1390200.1"/>
    <property type="molecule type" value="Genomic_DNA"/>
</dbReference>
<dbReference type="InterPro" id="IPR057739">
    <property type="entry name" value="Glyco_hydro_29_N"/>
</dbReference>
<dbReference type="Pfam" id="PF01120">
    <property type="entry name" value="Alpha_L_fucos"/>
    <property type="match status" value="1"/>
</dbReference>
<sequence length="544" mass="62858">MKSFSFVKLRAFPIRAQSTSYRSSGLLSLFQYLSSWQLSSYSILLEDSLLLVRMAGSIYLYYLVCLLYIFETFQSSWAIEVKSPIVKEGKGRPPPLPPSKLKHYEPDWNSLDARILPSWFDKDKVGIFIHWGVYAVPSISSEWFWIDWKGNPSPNVKAQQEIMQFMKRNYKPGFTYQDFAVEFSAEFFNATEWADLIEKSGAKYVVLTSKHHDGFSLWPSKFSYSWNSVDVGPHKDIVDEVSKAVRSKKGLRFGLYHSLYEWFHPLYLADKATNFTTQKFVDDKIFPEMKELINKYKPEILWSDGEWEAPSKYWKSEEFLAWLYNDSPVKDSIVVNDRWGEETLCKHGGYLTCSDRYNPGKLPPRKWENAMTLDKNSWGYNRKSNIDDYLSTQQLVDLLARTIALGGNILINVGPSKDGKINPIFQERLLDLGKWLKVNGEAIYESSPWDVCQNDSSQPDIWYTTKNTGKDLYVIMLRWPKSNNIYLSCPQISDKSKISMLGLPGIKLQGVMTVKHLLKIALPDKALVENEWGWTIKIKNVVSP</sequence>
<evidence type="ECO:0000256" key="5">
    <source>
        <dbReference type="ARBA" id="ARBA00022801"/>
    </source>
</evidence>
<comment type="function">
    <text evidence="1">Alpha-L-fucosidase is responsible for hydrolyzing the alpha-1,6-linked fucose joined to the reducing-end N-acetylglucosamine of the carbohydrate moieties of glycoproteins.</text>
</comment>
<evidence type="ECO:0000256" key="8">
    <source>
        <dbReference type="ARBA" id="ARBA00074133"/>
    </source>
</evidence>
<evidence type="ECO:0000313" key="13">
    <source>
        <dbReference type="Proteomes" id="UP001152798"/>
    </source>
</evidence>
<evidence type="ECO:0000259" key="10">
    <source>
        <dbReference type="Pfam" id="PF01120"/>
    </source>
</evidence>
<dbReference type="GO" id="GO:0006004">
    <property type="term" value="P:fucose metabolic process"/>
    <property type="evidence" value="ECO:0007669"/>
    <property type="project" value="InterPro"/>
</dbReference>
<dbReference type="InterPro" id="IPR031919">
    <property type="entry name" value="Fucosidase_C"/>
</dbReference>
<dbReference type="GO" id="GO:0004560">
    <property type="term" value="F:alpha-L-fucosidase activity"/>
    <property type="evidence" value="ECO:0007669"/>
    <property type="project" value="UniProtKB-EC"/>
</dbReference>
<dbReference type="Gene3D" id="2.60.40.1180">
    <property type="entry name" value="Golgi alpha-mannosidase II"/>
    <property type="match status" value="1"/>
</dbReference>
<dbReference type="GO" id="GO:0005764">
    <property type="term" value="C:lysosome"/>
    <property type="evidence" value="ECO:0007669"/>
    <property type="project" value="TreeGrafter"/>
</dbReference>
<dbReference type="SUPFAM" id="SSF51445">
    <property type="entry name" value="(Trans)glycosidases"/>
    <property type="match status" value="1"/>
</dbReference>
<dbReference type="AlphaFoldDB" id="A0A9P0E3H4"/>
<dbReference type="Proteomes" id="UP001152798">
    <property type="component" value="Chromosome 1"/>
</dbReference>
<dbReference type="InterPro" id="IPR017853">
    <property type="entry name" value="GH"/>
</dbReference>
<feature type="domain" description="Alpha-L-fucosidase C-terminal" evidence="11">
    <location>
        <begin position="453"/>
        <end position="539"/>
    </location>
</feature>
<dbReference type="EC" id="3.2.1.51" evidence="3"/>
<evidence type="ECO:0000256" key="4">
    <source>
        <dbReference type="ARBA" id="ARBA00022729"/>
    </source>
</evidence>
<keyword evidence="13" id="KW-1185">Reference proteome</keyword>
<dbReference type="InterPro" id="IPR000933">
    <property type="entry name" value="Glyco_hydro_29"/>
</dbReference>
<proteinExistence type="inferred from homology"/>
<dbReference type="GO" id="GO:0016139">
    <property type="term" value="P:glycoside catabolic process"/>
    <property type="evidence" value="ECO:0007669"/>
    <property type="project" value="TreeGrafter"/>
</dbReference>
<dbReference type="PRINTS" id="PR00741">
    <property type="entry name" value="GLHYDRLASE29"/>
</dbReference>
<keyword evidence="6" id="KW-0325">Glycoprotein</keyword>
<keyword evidence="7" id="KW-0326">Glycosidase</keyword>
<organism evidence="12 13">
    <name type="scientific">Nezara viridula</name>
    <name type="common">Southern green stink bug</name>
    <name type="synonym">Cimex viridulus</name>
    <dbReference type="NCBI Taxonomy" id="85310"/>
    <lineage>
        <taxon>Eukaryota</taxon>
        <taxon>Metazoa</taxon>
        <taxon>Ecdysozoa</taxon>
        <taxon>Arthropoda</taxon>
        <taxon>Hexapoda</taxon>
        <taxon>Insecta</taxon>
        <taxon>Pterygota</taxon>
        <taxon>Neoptera</taxon>
        <taxon>Paraneoptera</taxon>
        <taxon>Hemiptera</taxon>
        <taxon>Heteroptera</taxon>
        <taxon>Panheteroptera</taxon>
        <taxon>Pentatomomorpha</taxon>
        <taxon>Pentatomoidea</taxon>
        <taxon>Pentatomidae</taxon>
        <taxon>Pentatominae</taxon>
        <taxon>Nezara</taxon>
    </lineage>
</organism>
<dbReference type="Pfam" id="PF16757">
    <property type="entry name" value="Fucosidase_C"/>
    <property type="match status" value="1"/>
</dbReference>
<evidence type="ECO:0000256" key="9">
    <source>
        <dbReference type="ARBA" id="ARBA00081661"/>
    </source>
</evidence>
<dbReference type="PANTHER" id="PTHR10030">
    <property type="entry name" value="ALPHA-L-FUCOSIDASE"/>
    <property type="match status" value="1"/>
</dbReference>
<evidence type="ECO:0000256" key="1">
    <source>
        <dbReference type="ARBA" id="ARBA00004071"/>
    </source>
</evidence>
<dbReference type="PANTHER" id="PTHR10030:SF37">
    <property type="entry name" value="ALPHA-L-FUCOSIDASE-RELATED"/>
    <property type="match status" value="1"/>
</dbReference>
<dbReference type="SMART" id="SM00812">
    <property type="entry name" value="Alpha_L_fucos"/>
    <property type="match status" value="1"/>
</dbReference>
<dbReference type="InterPro" id="IPR013780">
    <property type="entry name" value="Glyco_hydro_b"/>
</dbReference>
<evidence type="ECO:0000256" key="7">
    <source>
        <dbReference type="ARBA" id="ARBA00023295"/>
    </source>
</evidence>
<keyword evidence="5" id="KW-0378">Hydrolase</keyword>
<comment type="similarity">
    <text evidence="2">Belongs to the glycosyl hydrolase 29 family.</text>
</comment>
<reference evidence="12" key="1">
    <citation type="submission" date="2022-01" db="EMBL/GenBank/DDBJ databases">
        <authorList>
            <person name="King R."/>
        </authorList>
    </citation>
    <scope>NUCLEOTIDE SEQUENCE</scope>
</reference>
<dbReference type="Gene3D" id="3.20.20.80">
    <property type="entry name" value="Glycosidases"/>
    <property type="match status" value="1"/>
</dbReference>
<evidence type="ECO:0000256" key="3">
    <source>
        <dbReference type="ARBA" id="ARBA00012662"/>
    </source>
</evidence>
<evidence type="ECO:0000256" key="2">
    <source>
        <dbReference type="ARBA" id="ARBA00007951"/>
    </source>
</evidence>
<dbReference type="FunFam" id="3.20.20.80:FF:000027">
    <property type="entry name" value="Alpha-L-fucosidase"/>
    <property type="match status" value="1"/>
</dbReference>
<evidence type="ECO:0000256" key="6">
    <source>
        <dbReference type="ARBA" id="ARBA00023180"/>
    </source>
</evidence>
<protein>
    <recommendedName>
        <fullName evidence="8">Putative alpha-L-fucosidase</fullName>
        <ecNumber evidence="3">3.2.1.51</ecNumber>
    </recommendedName>
    <alternativeName>
        <fullName evidence="9">Alpha-L-fucoside fucohydrolase</fullName>
    </alternativeName>
</protein>